<dbReference type="PANTHER" id="PTHR33937:SF2">
    <property type="entry name" value="DINITROGENASE IRON-MOLYBDENUM COFACTOR BIOSYNTHESIS DOMAIN-CONTAINING PROTEIN"/>
    <property type="match status" value="1"/>
</dbReference>
<dbReference type="RefSeq" id="WP_020875039.1">
    <property type="nucleotide sequence ID" value="NZ_ATHJ01000061.1"/>
</dbReference>
<protein>
    <submittedName>
        <fullName evidence="2">Dinitrogenase iron-molybdenum cofactor biosynthesis protein</fullName>
    </submittedName>
</protein>
<dbReference type="Proteomes" id="UP000014977">
    <property type="component" value="Unassembled WGS sequence"/>
</dbReference>
<dbReference type="EMBL" id="ATHJ01000061">
    <property type="protein sequence ID" value="EPR42941.1"/>
    <property type="molecule type" value="Genomic_DNA"/>
</dbReference>
<dbReference type="SUPFAM" id="SSF53146">
    <property type="entry name" value="Nitrogenase accessory factor-like"/>
    <property type="match status" value="1"/>
</dbReference>
<dbReference type="Gene3D" id="3.30.420.130">
    <property type="entry name" value="Dinitrogenase iron-molybdenum cofactor biosynthesis domain"/>
    <property type="match status" value="1"/>
</dbReference>
<dbReference type="InterPro" id="IPR051840">
    <property type="entry name" value="NifX/NifY_domain"/>
</dbReference>
<dbReference type="eggNOG" id="COG1433">
    <property type="taxonomic scope" value="Bacteria"/>
</dbReference>
<evidence type="ECO:0000313" key="2">
    <source>
        <dbReference type="EMBL" id="EPR42941.1"/>
    </source>
</evidence>
<keyword evidence="3" id="KW-1185">Reference proteome</keyword>
<comment type="caution">
    <text evidence="2">The sequence shown here is derived from an EMBL/GenBank/DDBJ whole genome shotgun (WGS) entry which is preliminary data.</text>
</comment>
<reference evidence="2 3" key="1">
    <citation type="journal article" date="2013" name="Genome Announc.">
        <title>Draft genome sequences for three mercury-methylating, sulfate-reducing bacteria.</title>
        <authorList>
            <person name="Brown S.D."/>
            <person name="Hurt R.A.Jr."/>
            <person name="Gilmour C.C."/>
            <person name="Elias D.A."/>
        </authorList>
    </citation>
    <scope>NUCLEOTIDE SEQUENCE [LARGE SCALE GENOMIC DNA]</scope>
    <source>
        <strain evidence="2 3">DSM 2059</strain>
    </source>
</reference>
<dbReference type="InterPro" id="IPR036105">
    <property type="entry name" value="DiNase_FeMo-co_biosyn_sf"/>
</dbReference>
<accession>S7U0I7</accession>
<sequence length="126" mass="13378">MRIAFPSTEKLGLDSPVYAHFGSAPYFVIVDADGGDVETVENKDLHHLHGNCQPLRALGGISVDAVVVGGIGRGALTKLNQEGIVAYRAVEGSVSENLALIKNDGLPRFNIDQTCQGHGRNGECIH</sequence>
<organism evidence="2 3">
    <name type="scientific">Desulfococcus multivorans DSM 2059</name>
    <dbReference type="NCBI Taxonomy" id="1121405"/>
    <lineage>
        <taxon>Bacteria</taxon>
        <taxon>Pseudomonadati</taxon>
        <taxon>Thermodesulfobacteriota</taxon>
        <taxon>Desulfobacteria</taxon>
        <taxon>Desulfobacterales</taxon>
        <taxon>Desulfococcaceae</taxon>
        <taxon>Desulfococcus</taxon>
    </lineage>
</organism>
<dbReference type="AlphaFoldDB" id="S7U0I7"/>
<gene>
    <name evidence="2" type="ORF">dsmv_0022</name>
</gene>
<dbReference type="InterPro" id="IPR003731">
    <property type="entry name" value="Di-Nase_FeMo-co_biosynth"/>
</dbReference>
<proteinExistence type="predicted"/>
<dbReference type="CDD" id="cd00851">
    <property type="entry name" value="MTH1175"/>
    <property type="match status" value="1"/>
</dbReference>
<feature type="domain" description="Dinitrogenase iron-molybdenum cofactor biosynthesis" evidence="1">
    <location>
        <begin position="14"/>
        <end position="101"/>
    </location>
</feature>
<evidence type="ECO:0000313" key="3">
    <source>
        <dbReference type="Proteomes" id="UP000014977"/>
    </source>
</evidence>
<dbReference type="Pfam" id="PF02579">
    <property type="entry name" value="Nitro_FeMo-Co"/>
    <property type="match status" value="1"/>
</dbReference>
<name>S7U0I7_DESML</name>
<dbReference type="STRING" id="897.B2D07_10210"/>
<dbReference type="PANTHER" id="PTHR33937">
    <property type="entry name" value="IRON-MOLYBDENUM PROTEIN-RELATED-RELATED"/>
    <property type="match status" value="1"/>
</dbReference>
<dbReference type="OrthoDB" id="9807451at2"/>
<evidence type="ECO:0000259" key="1">
    <source>
        <dbReference type="Pfam" id="PF02579"/>
    </source>
</evidence>
<dbReference type="InterPro" id="IPR033913">
    <property type="entry name" value="MTH1175_dom"/>
</dbReference>